<dbReference type="InterPro" id="IPR009048">
    <property type="entry name" value="A-macroglobulin_rcpt-bd"/>
</dbReference>
<dbReference type="InterPro" id="IPR036055">
    <property type="entry name" value="LDL_receptor-like_sf"/>
</dbReference>
<feature type="domain" description="Alpha-2-macroglobulin bait region" evidence="4">
    <location>
        <begin position="483"/>
        <end position="617"/>
    </location>
</feature>
<keyword evidence="7" id="KW-1185">Reference proteome</keyword>
<dbReference type="InterPro" id="IPR013783">
    <property type="entry name" value="Ig-like_fold"/>
</dbReference>
<dbReference type="Pfam" id="PF17791">
    <property type="entry name" value="MG3"/>
    <property type="match status" value="1"/>
</dbReference>
<dbReference type="CDD" id="cd00112">
    <property type="entry name" value="LDLa"/>
    <property type="match status" value="1"/>
</dbReference>
<dbReference type="Gene3D" id="2.60.40.1940">
    <property type="match status" value="1"/>
</dbReference>
<dbReference type="InterPro" id="IPR041555">
    <property type="entry name" value="MG3"/>
</dbReference>
<dbReference type="Gene3D" id="2.60.40.10">
    <property type="entry name" value="Immunoglobulins"/>
    <property type="match status" value="2"/>
</dbReference>
<dbReference type="InterPro" id="IPR050473">
    <property type="entry name" value="A2M/Complement_sys"/>
</dbReference>
<dbReference type="Gene3D" id="2.60.40.2950">
    <property type="match status" value="1"/>
</dbReference>
<evidence type="ECO:0000313" key="7">
    <source>
        <dbReference type="Proteomes" id="UP000694941"/>
    </source>
</evidence>
<dbReference type="PANTHER" id="PTHR11412:SF172">
    <property type="entry name" value="LD23292P"/>
    <property type="match status" value="1"/>
</dbReference>
<proteinExistence type="predicted"/>
<feature type="chain" id="PRO_5047474020" evidence="3">
    <location>
        <begin position="16"/>
        <end position="1577"/>
    </location>
</feature>
<dbReference type="Pfam" id="PF07678">
    <property type="entry name" value="TED_complement"/>
    <property type="match status" value="1"/>
</dbReference>
<dbReference type="InterPro" id="IPR008930">
    <property type="entry name" value="Terpenoid_cyclase/PrenylTrfase"/>
</dbReference>
<dbReference type="SMART" id="SM01419">
    <property type="entry name" value="Thiol-ester_cl"/>
    <property type="match status" value="1"/>
</dbReference>
<feature type="domain" description="Alpha-2-macroglobulin" evidence="5">
    <location>
        <begin position="759"/>
        <end position="850"/>
    </location>
</feature>
<dbReference type="InterPro" id="IPR002890">
    <property type="entry name" value="MG2"/>
</dbReference>
<dbReference type="InterPro" id="IPR047565">
    <property type="entry name" value="Alpha-macroglob_thiol-ester_cl"/>
</dbReference>
<dbReference type="SUPFAM" id="SSF48239">
    <property type="entry name" value="Terpenoid cyclases/Protein prenyltransferases"/>
    <property type="match status" value="1"/>
</dbReference>
<name>A0ABM1SL10_LIMPO</name>
<dbReference type="PROSITE" id="PS50068">
    <property type="entry name" value="LDLRA_2"/>
    <property type="match status" value="1"/>
</dbReference>
<evidence type="ECO:0000259" key="6">
    <source>
        <dbReference type="SMART" id="SM01361"/>
    </source>
</evidence>
<dbReference type="InterPro" id="IPR011625">
    <property type="entry name" value="A2M_N_BRD"/>
</dbReference>
<dbReference type="Proteomes" id="UP000694941">
    <property type="component" value="Unplaced"/>
</dbReference>
<evidence type="ECO:0000259" key="4">
    <source>
        <dbReference type="SMART" id="SM01359"/>
    </source>
</evidence>
<dbReference type="GeneID" id="106461604"/>
<gene>
    <name evidence="8" type="primary">LOC106461604</name>
</gene>
<dbReference type="SUPFAM" id="SSF57424">
    <property type="entry name" value="LDL receptor-like module"/>
    <property type="match status" value="1"/>
</dbReference>
<dbReference type="Gene3D" id="2.60.40.1930">
    <property type="match status" value="2"/>
</dbReference>
<dbReference type="Pfam" id="PF00207">
    <property type="entry name" value="A2M"/>
    <property type="match status" value="1"/>
</dbReference>
<reference evidence="8" key="1">
    <citation type="submission" date="2025-08" db="UniProtKB">
        <authorList>
            <consortium name="RefSeq"/>
        </authorList>
    </citation>
    <scope>IDENTIFICATION</scope>
    <source>
        <tissue evidence="8">Muscle</tissue>
    </source>
</reference>
<dbReference type="Gene3D" id="2.60.40.690">
    <property type="entry name" value="Alpha-macroglobulin, receptor-binding domain"/>
    <property type="match status" value="1"/>
</dbReference>
<dbReference type="SMART" id="SM01359">
    <property type="entry name" value="A2M_N_2"/>
    <property type="match status" value="1"/>
</dbReference>
<dbReference type="SMART" id="SM01361">
    <property type="entry name" value="A2M_recep"/>
    <property type="match status" value="1"/>
</dbReference>
<dbReference type="Pfam" id="PF01835">
    <property type="entry name" value="MG2"/>
    <property type="match status" value="1"/>
</dbReference>
<dbReference type="Pfam" id="PF07677">
    <property type="entry name" value="A2M_recep"/>
    <property type="match status" value="1"/>
</dbReference>
<dbReference type="Pfam" id="PF07703">
    <property type="entry name" value="A2M_BRD"/>
    <property type="match status" value="1"/>
</dbReference>
<dbReference type="Gene3D" id="2.20.130.20">
    <property type="match status" value="1"/>
</dbReference>
<dbReference type="RefSeq" id="XP_022244316.1">
    <property type="nucleotide sequence ID" value="XM_022388608.1"/>
</dbReference>
<keyword evidence="3" id="KW-0732">Signal</keyword>
<dbReference type="Gene3D" id="1.50.10.20">
    <property type="match status" value="1"/>
</dbReference>
<dbReference type="InterPro" id="IPR002172">
    <property type="entry name" value="LDrepeatLR_classA_rpt"/>
</dbReference>
<keyword evidence="1 2" id="KW-1015">Disulfide bond</keyword>
<evidence type="ECO:0000313" key="8">
    <source>
        <dbReference type="RefSeq" id="XP_022244316.1"/>
    </source>
</evidence>
<dbReference type="SMART" id="SM00192">
    <property type="entry name" value="LDLa"/>
    <property type="match status" value="1"/>
</dbReference>
<evidence type="ECO:0000256" key="1">
    <source>
        <dbReference type="ARBA" id="ARBA00023157"/>
    </source>
</evidence>
<dbReference type="InterPro" id="IPR011626">
    <property type="entry name" value="Alpha-macroglobulin_TED"/>
</dbReference>
<dbReference type="PANTHER" id="PTHR11412">
    <property type="entry name" value="MACROGLOBULIN / COMPLEMENT"/>
    <property type="match status" value="1"/>
</dbReference>
<sequence length="1577" mass="179008">MLAVYLLLIIVTSTGVQNSFSLNDFRENEVDQDRLVYEPTYFVVASKVVRPGQVYRVSVTVFRSSVPVTVRASVQRNGVELSSALEECRTNIPETLLLKIPPTSVVGVYKLRVEGNVNGVLGGAAFLNETYLEFSQRTMTIFIQTDCPIYRQGQTVRFRTIPITTDLKAFSDAVDVYMLDPEGTIMKRWLSRQSNLGAVSLEYPLSLQPVYGRWIIRVVAQGQIEEKTFVVEEYYQTRFEVNVTVPAFFMITDSDVHGYIVANYTSGAPVPGNLTLKASVEPLLNRRYEVYDHPPFLEQTLKFFPGYTDFSFSMSKLARLVNQLEGSKVTLTACVGEHYLNRIECGYSAAVIFNSSIKLAFLGSSPQTFKPNMPFKAYVAVSYSDGSPLPSWQLATQKLKVKPSLSLRGGGSRELRMRHELVSTVEPGLWEIEIDLYSELGENGNLESVRSLQLEAYYEDDSGAKTKTTLTAFATYSPSQRHLQVTTSTKQPKVGEYIILHVRADYFVENFSYLVISKGIILLASLEQMSSSIKTFAVALSPEMAPSATVVVYDIAREGEVIVDSLTFPVDGVSRNNFTISLNNRKDKTGDTVEVIVRGEPGSYVGLSAADRMLFTMQAGNELSYADVMYKMNTFDEAANGTLTHIWHSREGHSDSVFYFPSSSYGIDANRTFEFARLVVFTDANVTRKPDRCNRTAGFESCVDEGCYPVSKRCDTYWDCDDGSDESGLYCGRPPLDELNLKEFRLQRFNRILNLYENSWLWEDVNIGPLGYFIFNVPVLDIPTNWMVSAFGIDNDVGFGILNKAIEFSSIKPFYMNLEMPSQCMQGEQVGLRVTIFNYMLTEIEVTIVLANSPDYKFVHVEALGRVQSYQPRTSFGEHQHLVFVHPGRSLVVYFPIVPTKLGDINVTVVAKTQVSKDKVTKTIRVESDGVPQPRHTSLLLDLSQGAYLIKYLDTNITETPIVPFQRDRRYVFGSNKAKVSVFGDVVGAVFPTMPMNASSLLNKPFDCGEQSMFNFAANLYTLHYMRLTGQRKPDLEKEAFKHLNIEYQRQLTYQNHDGSFRLFRWDNKPSVWLTAFCARIFHKASFHEWENFLYIDPDIINKAMNWLLKYQSEDGGFYETTIYPYDRKMNQTSERLGDSIHHRNISLTAHVLITLSEVKNLRGYLGSKVAAARTRAMRYLEKMLHIVKQYEDPFDLAIVTYALTLCNSVDGEEAFNMLDARMRETSGLVYWGKEPVPPPKTTIENNRPYLIPRLPHKYDSSNIAATAFGLLVHVARQAVIQKEIVRWLSTQRLTDGGWASTQDTIIAYQGLMEYAIQSRLSDVIGISLTVEAPSTPGFVKHLYVGEDNLSQLQSLEIPNAWGPIIVKAQGSGLGILQMSIQHNVDWNHLLTPPPVKSFSLKVRGHFYGRNSSHVTFHSCQRWINQQESIVSGMAVLEVGIPTGYFIQQQELDEYIRSHRVRNLQEARFTNRKVIFYFDYLDAIDTCVSFTVHRWYPVANMTRYLSSRVYEYYTPERYNETMYDVYHLYALDICQVCGSYQCPYCPVFSWAPTLHPDSLTFLSFTGFILFVTVLRDN</sequence>
<feature type="domain" description="Alpha-macroglobulin receptor-binding" evidence="6">
    <location>
        <begin position="1432"/>
        <end position="1523"/>
    </location>
</feature>
<dbReference type="SUPFAM" id="SSF49410">
    <property type="entry name" value="Alpha-macroglobulin receptor domain"/>
    <property type="match status" value="1"/>
</dbReference>
<dbReference type="InterPro" id="IPR001599">
    <property type="entry name" value="Macroglobln_a2"/>
</dbReference>
<comment type="caution">
    <text evidence="2">Lacks conserved residue(s) required for the propagation of feature annotation.</text>
</comment>
<accession>A0ABM1SL10</accession>
<dbReference type="SMART" id="SM01360">
    <property type="entry name" value="A2M"/>
    <property type="match status" value="1"/>
</dbReference>
<evidence type="ECO:0000256" key="3">
    <source>
        <dbReference type="SAM" id="SignalP"/>
    </source>
</evidence>
<evidence type="ECO:0000259" key="5">
    <source>
        <dbReference type="SMART" id="SM01360"/>
    </source>
</evidence>
<feature type="signal peptide" evidence="3">
    <location>
        <begin position="1"/>
        <end position="15"/>
    </location>
</feature>
<protein>
    <submittedName>
        <fullName evidence="8">CD109 antigen-like isoform X1</fullName>
    </submittedName>
</protein>
<organism evidence="7 8">
    <name type="scientific">Limulus polyphemus</name>
    <name type="common">Atlantic horseshoe crab</name>
    <dbReference type="NCBI Taxonomy" id="6850"/>
    <lineage>
        <taxon>Eukaryota</taxon>
        <taxon>Metazoa</taxon>
        <taxon>Ecdysozoa</taxon>
        <taxon>Arthropoda</taxon>
        <taxon>Chelicerata</taxon>
        <taxon>Merostomata</taxon>
        <taxon>Xiphosura</taxon>
        <taxon>Limulidae</taxon>
        <taxon>Limulus</taxon>
    </lineage>
</organism>
<dbReference type="InterPro" id="IPR036595">
    <property type="entry name" value="A-macroglobulin_rcpt-bd_sf"/>
</dbReference>
<feature type="disulfide bond" evidence="2">
    <location>
        <begin position="702"/>
        <end position="720"/>
    </location>
</feature>
<evidence type="ECO:0000256" key="2">
    <source>
        <dbReference type="PROSITE-ProRule" id="PRU00124"/>
    </source>
</evidence>